<evidence type="ECO:0000313" key="4">
    <source>
        <dbReference type="Proteomes" id="UP000475249"/>
    </source>
</evidence>
<dbReference type="RefSeq" id="WP_161436624.1">
    <property type="nucleotide sequence ID" value="NZ_WXYO01000007.1"/>
</dbReference>
<protein>
    <submittedName>
        <fullName evidence="3">Uncharacterized protein</fullName>
    </submittedName>
</protein>
<comment type="caution">
    <text evidence="3">The sequence shown here is derived from an EMBL/GenBank/DDBJ whole genome shotgun (WGS) entry which is preliminary data.</text>
</comment>
<feature type="signal peptide" evidence="2">
    <location>
        <begin position="1"/>
        <end position="23"/>
    </location>
</feature>
<feature type="compositionally biased region" description="Pro residues" evidence="1">
    <location>
        <begin position="374"/>
        <end position="385"/>
    </location>
</feature>
<dbReference type="AlphaFoldDB" id="A0A6L9EFQ7"/>
<keyword evidence="2" id="KW-0732">Signal</keyword>
<gene>
    <name evidence="3" type="ORF">GTQ38_16400</name>
</gene>
<name>A0A6L9EFQ7_9FLAO</name>
<evidence type="ECO:0000256" key="2">
    <source>
        <dbReference type="SAM" id="SignalP"/>
    </source>
</evidence>
<feature type="region of interest" description="Disordered" evidence="1">
    <location>
        <begin position="362"/>
        <end position="385"/>
    </location>
</feature>
<dbReference type="EMBL" id="WXYO01000007">
    <property type="protein sequence ID" value="NAS13595.1"/>
    <property type="molecule type" value="Genomic_DNA"/>
</dbReference>
<sequence>MRKTYLLLSLLLAVTTSFGGVLADSDKLITGPGDDPISLSKKIIAEKPEPWQEKAMNSILSTYGTGYNLVSNDEKYVLLESPGMAFDCFKIGFEDMRESIPKALLIKMMNQAVENPAPTSTMVAKATIDIGLREYQKAYEIAAKFKETNSLNYEEAITFLENRYGYHKLDHALKLVSNDLGQSAAADKKSLKKIYSKIKEIEKKYPSEIAWKDALPLLEEWYGLLEGSNAGLSSITAYRDFKKAMDKLNQKRVKERLAYRSTIKITYPKAGVTWMAPSEVSLKWQSTNIDPHKKIRFFLIKDDVVIQDLGIYDNSKAEDGIRLDRGLPNGNNYRVMGIEQNPVNRYQVAKFATPFFTIKKAPRKEKQPVAATTPPAPKPKPIPVPPPVETVEKEEVPAEPVAVKEEVPLRMEFDGRSISYRKELEVSTDEIRISLWDHGRKDGDLVSIYVNGEAVVYKHSLEYRKSHFDIKLKKGTPNDLFLYAHNLGRFPPNTVAIEIVDNEGSENIVLNSDLKSCEAVLINVKQ</sequence>
<dbReference type="Proteomes" id="UP000475249">
    <property type="component" value="Unassembled WGS sequence"/>
</dbReference>
<keyword evidence="4" id="KW-1185">Reference proteome</keyword>
<proteinExistence type="predicted"/>
<reference evidence="3 4" key="1">
    <citation type="submission" date="2020-01" db="EMBL/GenBank/DDBJ databases">
        <title>Bacteria diversity of Porities sp.</title>
        <authorList>
            <person name="Wang G."/>
        </authorList>
    </citation>
    <scope>NUCLEOTIDE SEQUENCE [LARGE SCALE GENOMIC DNA]</scope>
    <source>
        <strain evidence="3 4">R33</strain>
    </source>
</reference>
<evidence type="ECO:0000256" key="1">
    <source>
        <dbReference type="SAM" id="MobiDB-lite"/>
    </source>
</evidence>
<accession>A0A6L9EFQ7</accession>
<feature type="chain" id="PRO_5026711980" evidence="2">
    <location>
        <begin position="24"/>
        <end position="526"/>
    </location>
</feature>
<evidence type="ECO:0000313" key="3">
    <source>
        <dbReference type="EMBL" id="NAS13595.1"/>
    </source>
</evidence>
<organism evidence="3 4">
    <name type="scientific">Poritiphilus flavus</name>
    <dbReference type="NCBI Taxonomy" id="2697053"/>
    <lineage>
        <taxon>Bacteria</taxon>
        <taxon>Pseudomonadati</taxon>
        <taxon>Bacteroidota</taxon>
        <taxon>Flavobacteriia</taxon>
        <taxon>Flavobacteriales</taxon>
        <taxon>Flavobacteriaceae</taxon>
        <taxon>Poritiphilus</taxon>
    </lineage>
</organism>